<protein>
    <submittedName>
        <fullName evidence="5">Histidine kinase</fullName>
    </submittedName>
</protein>
<sequence>MEALHSTPTNTLTARSRSSLWIGLWFGVVTLIGLLNALHRYLNNVANRAPALFSVNLIEELTGSLSFGLMLPLLFAALRRIRQLPSRWQRYACHALVLLLLSALHTSLSWGSRALLFQLAGLGHYDYGVMPWRYLMEFPSDIFYYLLVAIVLWLIDRYRAAQQRELRAAQLESALSEARLDALRLQLNPHFLFNTLNAISSIMYERPRVADEMLARIGELLRATLNAKVQEHPLAEEWRLLDLYLDIQRARFGQELAVTIDTDPALARIRVPFLVLQPLVENAIEHGGEDRQVSIAAWRSGAQLQFRVSNPAAAGGAPVHRGHGIGLSNSEARLKHLYGDAAGLRLEQRPGQGWDVLLWLPCREEAAV</sequence>
<organism evidence="5 6">
    <name type="scientific">Dyella acidiphila</name>
    <dbReference type="NCBI Taxonomy" id="2775866"/>
    <lineage>
        <taxon>Bacteria</taxon>
        <taxon>Pseudomonadati</taxon>
        <taxon>Pseudomonadota</taxon>
        <taxon>Gammaproteobacteria</taxon>
        <taxon>Lysobacterales</taxon>
        <taxon>Rhodanobacteraceae</taxon>
        <taxon>Dyella</taxon>
    </lineage>
</organism>
<gene>
    <name evidence="5" type="ORF">IGX34_20480</name>
</gene>
<dbReference type="RefSeq" id="WP_192557608.1">
    <property type="nucleotide sequence ID" value="NZ_JACZZA010000016.1"/>
</dbReference>
<evidence type="ECO:0000313" key="6">
    <source>
        <dbReference type="Proteomes" id="UP000651010"/>
    </source>
</evidence>
<keyword evidence="6" id="KW-1185">Reference proteome</keyword>
<dbReference type="EMBL" id="JACZZA010000016">
    <property type="protein sequence ID" value="MBE1162768.1"/>
    <property type="molecule type" value="Genomic_DNA"/>
</dbReference>
<dbReference type="InterPro" id="IPR050640">
    <property type="entry name" value="Bact_2-comp_sensor_kinase"/>
</dbReference>
<dbReference type="PANTHER" id="PTHR34220:SF9">
    <property type="entry name" value="SIGNAL TRANSDUCTION HISTIDINE KINASE INTERNAL REGION DOMAIN-CONTAINING PROTEIN"/>
    <property type="match status" value="1"/>
</dbReference>
<feature type="domain" description="Signal transduction histidine kinase internal region" evidence="4">
    <location>
        <begin position="178"/>
        <end position="256"/>
    </location>
</feature>
<dbReference type="Pfam" id="PF02518">
    <property type="entry name" value="HATPase_c"/>
    <property type="match status" value="1"/>
</dbReference>
<dbReference type="InterPro" id="IPR003594">
    <property type="entry name" value="HATPase_dom"/>
</dbReference>
<accession>A0ABR9GFD3</accession>
<keyword evidence="2" id="KW-0472">Membrane</keyword>
<keyword evidence="2" id="KW-0812">Transmembrane</keyword>
<evidence type="ECO:0000259" key="4">
    <source>
        <dbReference type="Pfam" id="PF06580"/>
    </source>
</evidence>
<dbReference type="InterPro" id="IPR036890">
    <property type="entry name" value="HATPase_C_sf"/>
</dbReference>
<feature type="domain" description="Histidine kinase/HSP90-like ATPase" evidence="3">
    <location>
        <begin position="274"/>
        <end position="362"/>
    </location>
</feature>
<keyword evidence="1" id="KW-0175">Coiled coil</keyword>
<dbReference type="SUPFAM" id="SSF55874">
    <property type="entry name" value="ATPase domain of HSP90 chaperone/DNA topoisomerase II/histidine kinase"/>
    <property type="match status" value="1"/>
</dbReference>
<keyword evidence="5" id="KW-0418">Kinase</keyword>
<feature type="transmembrane region" description="Helical" evidence="2">
    <location>
        <begin position="20"/>
        <end position="41"/>
    </location>
</feature>
<feature type="coiled-coil region" evidence="1">
    <location>
        <begin position="161"/>
        <end position="188"/>
    </location>
</feature>
<dbReference type="GO" id="GO:0016301">
    <property type="term" value="F:kinase activity"/>
    <property type="evidence" value="ECO:0007669"/>
    <property type="project" value="UniProtKB-KW"/>
</dbReference>
<comment type="caution">
    <text evidence="5">The sequence shown here is derived from an EMBL/GenBank/DDBJ whole genome shotgun (WGS) entry which is preliminary data.</text>
</comment>
<evidence type="ECO:0000259" key="3">
    <source>
        <dbReference type="Pfam" id="PF02518"/>
    </source>
</evidence>
<keyword evidence="2" id="KW-1133">Transmembrane helix</keyword>
<evidence type="ECO:0000256" key="2">
    <source>
        <dbReference type="SAM" id="Phobius"/>
    </source>
</evidence>
<proteinExistence type="predicted"/>
<dbReference type="Proteomes" id="UP000651010">
    <property type="component" value="Unassembled WGS sequence"/>
</dbReference>
<evidence type="ECO:0000313" key="5">
    <source>
        <dbReference type="EMBL" id="MBE1162768.1"/>
    </source>
</evidence>
<feature type="transmembrane region" description="Helical" evidence="2">
    <location>
        <begin position="132"/>
        <end position="155"/>
    </location>
</feature>
<dbReference type="Pfam" id="PF06580">
    <property type="entry name" value="His_kinase"/>
    <property type="match status" value="1"/>
</dbReference>
<feature type="transmembrane region" description="Helical" evidence="2">
    <location>
        <begin position="61"/>
        <end position="79"/>
    </location>
</feature>
<dbReference type="InterPro" id="IPR010559">
    <property type="entry name" value="Sig_transdc_His_kin_internal"/>
</dbReference>
<dbReference type="PANTHER" id="PTHR34220">
    <property type="entry name" value="SENSOR HISTIDINE KINASE YPDA"/>
    <property type="match status" value="1"/>
</dbReference>
<name>A0ABR9GFD3_9GAMM</name>
<reference evidence="5 6" key="1">
    <citation type="submission" date="2020-09" db="EMBL/GenBank/DDBJ databases">
        <title>Dyella sp. 7MK23 isolated from forest soil.</title>
        <authorList>
            <person name="Fu J."/>
        </authorList>
    </citation>
    <scope>NUCLEOTIDE SEQUENCE [LARGE SCALE GENOMIC DNA]</scope>
    <source>
        <strain evidence="5 6">7MK23</strain>
    </source>
</reference>
<keyword evidence="5" id="KW-0808">Transferase</keyword>
<feature type="transmembrane region" description="Helical" evidence="2">
    <location>
        <begin position="91"/>
        <end position="112"/>
    </location>
</feature>
<dbReference type="Gene3D" id="3.30.565.10">
    <property type="entry name" value="Histidine kinase-like ATPase, C-terminal domain"/>
    <property type="match status" value="1"/>
</dbReference>
<evidence type="ECO:0000256" key="1">
    <source>
        <dbReference type="SAM" id="Coils"/>
    </source>
</evidence>